<proteinExistence type="predicted"/>
<organism evidence="2 3">
    <name type="scientific">Natribacillus halophilus</name>
    <dbReference type="NCBI Taxonomy" id="549003"/>
    <lineage>
        <taxon>Bacteria</taxon>
        <taxon>Bacillati</taxon>
        <taxon>Bacillota</taxon>
        <taxon>Bacilli</taxon>
        <taxon>Bacillales</taxon>
        <taxon>Bacillaceae</taxon>
        <taxon>Natribacillus</taxon>
    </lineage>
</organism>
<dbReference type="Pfam" id="PF00583">
    <property type="entry name" value="Acetyltransf_1"/>
    <property type="match status" value="1"/>
</dbReference>
<keyword evidence="2" id="KW-0012">Acyltransferase</keyword>
<feature type="domain" description="N-acetyltransferase" evidence="1">
    <location>
        <begin position="3"/>
        <end position="176"/>
    </location>
</feature>
<name>A0A1G8QHX6_9BACI</name>
<reference evidence="2 3" key="1">
    <citation type="submission" date="2016-10" db="EMBL/GenBank/DDBJ databases">
        <authorList>
            <person name="de Groot N.N."/>
        </authorList>
    </citation>
    <scope>NUCLEOTIDE SEQUENCE [LARGE SCALE GENOMIC DNA]</scope>
    <source>
        <strain evidence="2 3">DSM 21771</strain>
    </source>
</reference>
<dbReference type="OrthoDB" id="5292888at2"/>
<dbReference type="Gene3D" id="3.40.630.30">
    <property type="match status" value="1"/>
</dbReference>
<dbReference type="InterPro" id="IPR016181">
    <property type="entry name" value="Acyl_CoA_acyltransferase"/>
</dbReference>
<dbReference type="AlphaFoldDB" id="A0A1G8QHX6"/>
<dbReference type="CDD" id="cd04301">
    <property type="entry name" value="NAT_SF"/>
    <property type="match status" value="1"/>
</dbReference>
<sequence length="181" mass="20961">MNYSIREMKKGDAYGIACVHVDSWRTTYQGIVPQSYLDSLNVKEREQRWEKILDEYPENSNYGLVAVNEQSEIVGFAVCDQAEEQESVDGELNAIYVLEQYQQQGIGVAFMRKVLANFRERGWKTFAIIALADNPSFPFYEKLNPHYLRIDTFTVHGEELREWVMTFSVDEVEALLSEVRG</sequence>
<evidence type="ECO:0000259" key="1">
    <source>
        <dbReference type="PROSITE" id="PS51186"/>
    </source>
</evidence>
<dbReference type="SUPFAM" id="SSF55729">
    <property type="entry name" value="Acyl-CoA N-acyltransferases (Nat)"/>
    <property type="match status" value="1"/>
</dbReference>
<accession>A0A1G8QHX6</accession>
<dbReference type="EMBL" id="FNEN01000012">
    <property type="protein sequence ID" value="SDJ04327.1"/>
    <property type="molecule type" value="Genomic_DNA"/>
</dbReference>
<dbReference type="InterPro" id="IPR000182">
    <property type="entry name" value="GNAT_dom"/>
</dbReference>
<dbReference type="PROSITE" id="PS51186">
    <property type="entry name" value="GNAT"/>
    <property type="match status" value="1"/>
</dbReference>
<dbReference type="RefSeq" id="WP_090399168.1">
    <property type="nucleotide sequence ID" value="NZ_FNEN01000012.1"/>
</dbReference>
<evidence type="ECO:0000313" key="2">
    <source>
        <dbReference type="EMBL" id="SDJ04327.1"/>
    </source>
</evidence>
<keyword evidence="2" id="KW-0808">Transferase</keyword>
<protein>
    <submittedName>
        <fullName evidence="2">L-amino acid N-acyltransferase YncA</fullName>
    </submittedName>
</protein>
<keyword evidence="3" id="KW-1185">Reference proteome</keyword>
<gene>
    <name evidence="2" type="ORF">SAMN04488123_11248</name>
</gene>
<evidence type="ECO:0000313" key="3">
    <source>
        <dbReference type="Proteomes" id="UP000198853"/>
    </source>
</evidence>
<dbReference type="GO" id="GO:0016747">
    <property type="term" value="F:acyltransferase activity, transferring groups other than amino-acyl groups"/>
    <property type="evidence" value="ECO:0007669"/>
    <property type="project" value="InterPro"/>
</dbReference>
<dbReference type="Proteomes" id="UP000198853">
    <property type="component" value="Unassembled WGS sequence"/>
</dbReference>